<dbReference type="PANTHER" id="PTHR23417">
    <property type="entry name" value="3-DEOXY-D-MANNO-OCTULOSONIC-ACID TRANSFERASE/TRNA GUANINE-N 7 - -METHYLTRANSFERASE"/>
    <property type="match status" value="1"/>
</dbReference>
<evidence type="ECO:0000256" key="7">
    <source>
        <dbReference type="HAMAP-Rule" id="MF_01057"/>
    </source>
</evidence>
<feature type="binding site" evidence="7">
    <location>
        <position position="61"/>
    </location>
    <ligand>
        <name>S-adenosyl-L-methionine</name>
        <dbReference type="ChEBI" id="CHEBI:59789"/>
    </ligand>
</feature>
<accession>A0ABQ5U1Y8</accession>
<feature type="binding site" evidence="7">
    <location>
        <position position="135"/>
    </location>
    <ligand>
        <name>S-adenosyl-L-methionine</name>
        <dbReference type="ChEBI" id="CHEBI:59789"/>
    </ligand>
</feature>
<comment type="caution">
    <text evidence="7">Lacks conserved residue(s) required for the propagation of feature annotation.</text>
</comment>
<keyword evidence="5 7" id="KW-0949">S-adenosyl-L-methionine</keyword>
<dbReference type="Proteomes" id="UP001161409">
    <property type="component" value="Unassembled WGS sequence"/>
</dbReference>
<comment type="similarity">
    <text evidence="7">Belongs to the class I-like SAM-binding methyltransferase superfamily. TrmB family.</text>
</comment>
<dbReference type="Gene3D" id="3.40.50.150">
    <property type="entry name" value="Vaccinia Virus protein VP39"/>
    <property type="match status" value="1"/>
</dbReference>
<dbReference type="InterPro" id="IPR003358">
    <property type="entry name" value="tRNA_(Gua-N-7)_MeTrfase_Trmb"/>
</dbReference>
<comment type="pathway">
    <text evidence="7">tRNA modification; N(7)-methylguanine-tRNA biosynthesis.</text>
</comment>
<evidence type="ECO:0000256" key="1">
    <source>
        <dbReference type="ARBA" id="ARBA00000142"/>
    </source>
</evidence>
<protein>
    <recommendedName>
        <fullName evidence="7">tRNA (guanine-N(7)-)-methyltransferase</fullName>
        <ecNumber evidence="7">2.1.1.33</ecNumber>
    </recommendedName>
    <alternativeName>
        <fullName evidence="7">tRNA (guanine(46)-N(7))-methyltransferase</fullName>
    </alternativeName>
    <alternativeName>
        <fullName evidence="7">tRNA(m7G46)-methyltransferase</fullName>
    </alternativeName>
</protein>
<dbReference type="HAMAP" id="MF_01057">
    <property type="entry name" value="tRNA_methyltr_TrmB"/>
    <property type="match status" value="1"/>
</dbReference>
<dbReference type="InterPro" id="IPR029063">
    <property type="entry name" value="SAM-dependent_MTases_sf"/>
</dbReference>
<gene>
    <name evidence="7 8" type="primary">trmB</name>
    <name evidence="8" type="ORF">GCM10007924_04210</name>
</gene>
<dbReference type="Pfam" id="PF02390">
    <property type="entry name" value="Methyltransf_4"/>
    <property type="match status" value="1"/>
</dbReference>
<sequence>MTEIPEGRKRILYGRRRGKPLRKGQRHAVDDILPQIRVPLDRDSIDLAGLFGPATREYWLEIGFGAGEHLAWQADHHPEAGIIGCEPFLNGVATLIGKLEENGSSNVRVHNEAAELLMEKLPDASLDKGFLLFADPWPKSSHKKRRFVSHKNVNALARILKDNAELRIATDHTDYGAWILWFMLQSKDFVWTAESPSDWLVRGPDWPKTRYEAKAEREGRRSVYYRFRRVPRA</sequence>
<reference evidence="8" key="1">
    <citation type="journal article" date="2014" name="Int. J. Syst. Evol. Microbiol.">
        <title>Complete genome of a new Firmicutes species belonging to the dominant human colonic microbiota ('Ruminococcus bicirculans') reveals two chromosomes and a selective capacity to utilize plant glucans.</title>
        <authorList>
            <consortium name="NISC Comparative Sequencing Program"/>
            <person name="Wegmann U."/>
            <person name="Louis P."/>
            <person name="Goesmann A."/>
            <person name="Henrissat B."/>
            <person name="Duncan S.H."/>
            <person name="Flint H.J."/>
        </authorList>
    </citation>
    <scope>NUCLEOTIDE SEQUENCE</scope>
    <source>
        <strain evidence="8">NBRC 103408</strain>
    </source>
</reference>
<feature type="binding site" evidence="7">
    <location>
        <position position="86"/>
    </location>
    <ligand>
        <name>S-adenosyl-L-methionine</name>
        <dbReference type="ChEBI" id="CHEBI:59789"/>
    </ligand>
</feature>
<dbReference type="InterPro" id="IPR055361">
    <property type="entry name" value="tRNA_methyltr_TrmB_bact"/>
</dbReference>
<keyword evidence="9" id="KW-1185">Reference proteome</keyword>
<feature type="binding site" evidence="7">
    <location>
        <begin position="209"/>
        <end position="212"/>
    </location>
    <ligand>
        <name>substrate</name>
    </ligand>
</feature>
<comment type="catalytic activity">
    <reaction evidence="1 7">
        <text>guanosine(46) in tRNA + S-adenosyl-L-methionine = N(7)-methylguanosine(46) in tRNA + S-adenosyl-L-homocysteine</text>
        <dbReference type="Rhea" id="RHEA:42708"/>
        <dbReference type="Rhea" id="RHEA-COMP:10188"/>
        <dbReference type="Rhea" id="RHEA-COMP:10189"/>
        <dbReference type="ChEBI" id="CHEBI:57856"/>
        <dbReference type="ChEBI" id="CHEBI:59789"/>
        <dbReference type="ChEBI" id="CHEBI:74269"/>
        <dbReference type="ChEBI" id="CHEBI:74480"/>
        <dbReference type="EC" id="2.1.1.33"/>
    </reaction>
</comment>
<keyword evidence="3 7" id="KW-0489">Methyltransferase</keyword>
<name>A0ABQ5U1Y8_9PROT</name>
<feature type="binding site" evidence="7">
    <location>
        <position position="139"/>
    </location>
    <ligand>
        <name>substrate</name>
    </ligand>
</feature>
<comment type="function">
    <text evidence="2 7">Catalyzes the formation of N(7)-methylguanine at position 46 (m7G46) in tRNA.</text>
</comment>
<dbReference type="EMBL" id="BSNF01000001">
    <property type="protein sequence ID" value="GLQ05200.1"/>
    <property type="molecule type" value="Genomic_DNA"/>
</dbReference>
<evidence type="ECO:0000313" key="8">
    <source>
        <dbReference type="EMBL" id="GLQ05200.1"/>
    </source>
</evidence>
<evidence type="ECO:0000256" key="6">
    <source>
        <dbReference type="ARBA" id="ARBA00022694"/>
    </source>
</evidence>
<evidence type="ECO:0000313" key="9">
    <source>
        <dbReference type="Proteomes" id="UP001161409"/>
    </source>
</evidence>
<comment type="caution">
    <text evidence="8">The sequence shown here is derived from an EMBL/GenBank/DDBJ whole genome shotgun (WGS) entry which is preliminary data.</text>
</comment>
<evidence type="ECO:0000256" key="4">
    <source>
        <dbReference type="ARBA" id="ARBA00022679"/>
    </source>
</evidence>
<dbReference type="SUPFAM" id="SSF53335">
    <property type="entry name" value="S-adenosyl-L-methionine-dependent methyltransferases"/>
    <property type="match status" value="1"/>
</dbReference>
<dbReference type="EC" id="2.1.1.33" evidence="7"/>
<keyword evidence="4 7" id="KW-0808">Transferase</keyword>
<dbReference type="PROSITE" id="PS51625">
    <property type="entry name" value="SAM_MT_TRMB"/>
    <property type="match status" value="1"/>
</dbReference>
<keyword evidence="6 7" id="KW-0819">tRNA processing</keyword>
<evidence type="ECO:0000256" key="5">
    <source>
        <dbReference type="ARBA" id="ARBA00022691"/>
    </source>
</evidence>
<evidence type="ECO:0000256" key="3">
    <source>
        <dbReference type="ARBA" id="ARBA00022603"/>
    </source>
</evidence>
<dbReference type="RefSeq" id="WP_169559219.1">
    <property type="nucleotide sequence ID" value="NZ_BSNF01000001.1"/>
</dbReference>
<reference evidence="8" key="2">
    <citation type="submission" date="2023-01" db="EMBL/GenBank/DDBJ databases">
        <title>Draft genome sequence of Sneathiella chinensis strain NBRC 103408.</title>
        <authorList>
            <person name="Sun Q."/>
            <person name="Mori K."/>
        </authorList>
    </citation>
    <scope>NUCLEOTIDE SEQUENCE</scope>
    <source>
        <strain evidence="8">NBRC 103408</strain>
    </source>
</reference>
<feature type="binding site" evidence="7">
    <location>
        <position position="171"/>
    </location>
    <ligand>
        <name>substrate</name>
    </ligand>
</feature>
<proteinExistence type="inferred from homology"/>
<organism evidence="8 9">
    <name type="scientific">Sneathiella chinensis</name>
    <dbReference type="NCBI Taxonomy" id="349750"/>
    <lineage>
        <taxon>Bacteria</taxon>
        <taxon>Pseudomonadati</taxon>
        <taxon>Pseudomonadota</taxon>
        <taxon>Alphaproteobacteria</taxon>
        <taxon>Sneathiellales</taxon>
        <taxon>Sneathiellaceae</taxon>
        <taxon>Sneathiella</taxon>
    </lineage>
</organism>
<dbReference type="PANTHER" id="PTHR23417:SF14">
    <property type="entry name" value="PENTACOTRIPEPTIDE-REPEAT REGION OF PRORP DOMAIN-CONTAINING PROTEIN"/>
    <property type="match status" value="1"/>
</dbReference>
<evidence type="ECO:0000256" key="2">
    <source>
        <dbReference type="ARBA" id="ARBA00003015"/>
    </source>
</evidence>